<dbReference type="SMART" id="SM00490">
    <property type="entry name" value="HELICc"/>
    <property type="match status" value="1"/>
</dbReference>
<dbReference type="RefSeq" id="WP_133882759.1">
    <property type="nucleotide sequence ID" value="NZ_MWIN01000007.1"/>
</dbReference>
<evidence type="ECO:0000256" key="3">
    <source>
        <dbReference type="ARBA" id="ARBA00022806"/>
    </source>
</evidence>
<dbReference type="OrthoDB" id="9805617at2"/>
<dbReference type="GO" id="GO:0005524">
    <property type="term" value="F:ATP binding"/>
    <property type="evidence" value="ECO:0007669"/>
    <property type="project" value="UniProtKB-KW"/>
</dbReference>
<evidence type="ECO:0000313" key="8">
    <source>
        <dbReference type="Proteomes" id="UP000295341"/>
    </source>
</evidence>
<keyword evidence="8" id="KW-1185">Reference proteome</keyword>
<dbReference type="Pfam" id="PF00271">
    <property type="entry name" value="Helicase_C"/>
    <property type="match status" value="1"/>
</dbReference>
<dbReference type="Proteomes" id="UP000295341">
    <property type="component" value="Unassembled WGS sequence"/>
</dbReference>
<protein>
    <submittedName>
        <fullName evidence="7">ATP-dependent helicase HrpA</fullName>
    </submittedName>
</protein>
<reference evidence="7 8" key="1">
    <citation type="submission" date="2019-03" db="EMBL/GenBank/DDBJ databases">
        <title>Genomic Encyclopedia of Type Strains, Phase IV (KMG-IV): sequencing the most valuable type-strain genomes for metagenomic binning, comparative biology and taxonomic classification.</title>
        <authorList>
            <person name="Goeker M."/>
        </authorList>
    </citation>
    <scope>NUCLEOTIDE SEQUENCE [LARGE SCALE GENOMIC DNA]</scope>
    <source>
        <strain evidence="7 8">DSM 26377</strain>
    </source>
</reference>
<dbReference type="GO" id="GO:0003723">
    <property type="term" value="F:RNA binding"/>
    <property type="evidence" value="ECO:0007669"/>
    <property type="project" value="TreeGrafter"/>
</dbReference>
<dbReference type="InterPro" id="IPR010222">
    <property type="entry name" value="RNA_helicase_HrpA"/>
</dbReference>
<dbReference type="InterPro" id="IPR011709">
    <property type="entry name" value="DEAD-box_helicase_OB_fold"/>
</dbReference>
<dbReference type="InterPro" id="IPR027417">
    <property type="entry name" value="P-loop_NTPase"/>
</dbReference>
<dbReference type="CDD" id="cd18791">
    <property type="entry name" value="SF2_C_RHA"/>
    <property type="match status" value="1"/>
</dbReference>
<dbReference type="InterPro" id="IPR001650">
    <property type="entry name" value="Helicase_C-like"/>
</dbReference>
<keyword evidence="1" id="KW-0547">Nucleotide-binding</keyword>
<feature type="domain" description="Helicase C-terminal" evidence="6">
    <location>
        <begin position="270"/>
        <end position="433"/>
    </location>
</feature>
<dbReference type="Pfam" id="PF00270">
    <property type="entry name" value="DEAD"/>
    <property type="match status" value="1"/>
</dbReference>
<dbReference type="InterPro" id="IPR014001">
    <property type="entry name" value="Helicase_ATP-bd"/>
</dbReference>
<dbReference type="SMART" id="SM00847">
    <property type="entry name" value="HA2"/>
    <property type="match status" value="1"/>
</dbReference>
<evidence type="ECO:0000313" key="7">
    <source>
        <dbReference type="EMBL" id="TDU26569.1"/>
    </source>
</evidence>
<proteinExistence type="predicted"/>
<evidence type="ECO:0000259" key="6">
    <source>
        <dbReference type="PROSITE" id="PS51194"/>
    </source>
</evidence>
<dbReference type="InterPro" id="IPR024590">
    <property type="entry name" value="HrpA_C"/>
</dbReference>
<dbReference type="InterPro" id="IPR011545">
    <property type="entry name" value="DEAD/DEAH_box_helicase_dom"/>
</dbReference>
<dbReference type="Pfam" id="PF21010">
    <property type="entry name" value="HA2_C"/>
    <property type="match status" value="1"/>
</dbReference>
<evidence type="ECO:0000256" key="2">
    <source>
        <dbReference type="ARBA" id="ARBA00022801"/>
    </source>
</evidence>
<organism evidence="7 8">
    <name type="scientific">Panacagrimonas perspica</name>
    <dbReference type="NCBI Taxonomy" id="381431"/>
    <lineage>
        <taxon>Bacteria</taxon>
        <taxon>Pseudomonadati</taxon>
        <taxon>Pseudomonadota</taxon>
        <taxon>Gammaproteobacteria</taxon>
        <taxon>Nevskiales</taxon>
        <taxon>Nevskiaceae</taxon>
        <taxon>Panacagrimonas</taxon>
    </lineage>
</organism>
<dbReference type="PROSITE" id="PS51194">
    <property type="entry name" value="HELICASE_CTER"/>
    <property type="match status" value="1"/>
</dbReference>
<dbReference type="GO" id="GO:0016787">
    <property type="term" value="F:hydrolase activity"/>
    <property type="evidence" value="ECO:0007669"/>
    <property type="project" value="UniProtKB-KW"/>
</dbReference>
<dbReference type="Pfam" id="PF11898">
    <property type="entry name" value="DUF3418"/>
    <property type="match status" value="1"/>
</dbReference>
<evidence type="ECO:0000259" key="5">
    <source>
        <dbReference type="PROSITE" id="PS51192"/>
    </source>
</evidence>
<dbReference type="Pfam" id="PF07717">
    <property type="entry name" value="OB_NTP_bind"/>
    <property type="match status" value="1"/>
</dbReference>
<dbReference type="FunFam" id="1.20.120.1080:FF:000005">
    <property type="entry name" value="ATP-dependent helicase HrpA"/>
    <property type="match status" value="1"/>
</dbReference>
<dbReference type="SMART" id="SM00487">
    <property type="entry name" value="DEXDc"/>
    <property type="match status" value="1"/>
</dbReference>
<dbReference type="SMART" id="SM00382">
    <property type="entry name" value="AAA"/>
    <property type="match status" value="1"/>
</dbReference>
<keyword evidence="3 7" id="KW-0347">Helicase</keyword>
<keyword evidence="2" id="KW-0378">Hydrolase</keyword>
<dbReference type="Pfam" id="PF04408">
    <property type="entry name" value="WHD_HA2"/>
    <property type="match status" value="1"/>
</dbReference>
<dbReference type="InterPro" id="IPR007502">
    <property type="entry name" value="Helicase-assoc_dom"/>
</dbReference>
<dbReference type="InterPro" id="IPR003593">
    <property type="entry name" value="AAA+_ATPase"/>
</dbReference>
<dbReference type="GO" id="GO:0003724">
    <property type="term" value="F:RNA helicase activity"/>
    <property type="evidence" value="ECO:0007669"/>
    <property type="project" value="InterPro"/>
</dbReference>
<keyword evidence="4" id="KW-0067">ATP-binding</keyword>
<dbReference type="PANTHER" id="PTHR18934">
    <property type="entry name" value="ATP-DEPENDENT RNA HELICASE"/>
    <property type="match status" value="1"/>
</dbReference>
<dbReference type="NCBIfam" id="TIGR01967">
    <property type="entry name" value="DEAH_box_HrpA"/>
    <property type="match status" value="1"/>
</dbReference>
<dbReference type="EMBL" id="SOBT01000010">
    <property type="protein sequence ID" value="TDU26569.1"/>
    <property type="molecule type" value="Genomic_DNA"/>
</dbReference>
<dbReference type="Gene3D" id="1.20.120.1080">
    <property type="match status" value="1"/>
</dbReference>
<dbReference type="AlphaFoldDB" id="A0A4S3K6X1"/>
<gene>
    <name evidence="7" type="ORF">DFR24_3598</name>
</gene>
<dbReference type="Gene3D" id="3.40.50.300">
    <property type="entry name" value="P-loop containing nucleotide triphosphate hydrolases"/>
    <property type="match status" value="2"/>
</dbReference>
<sequence>MTDLADLRARLERARPELLARDAQQFSRQLARADKARFDSARFLRDLAAGLARRSARDALRPATIRYPAELPVSQAREELLAAIRDHQVLIVCGETGSGKTTQLPKLCLELGRGSRGLIGHTQPRRLAARSVATRIAKELDTPIGELVGFETRFDRRVSEKSLVKLMTDGILLAELQSDRDLFAYDTIIIDEAHERSLNIDFLLGWLKRLLPRRPDLKVIVTSATLDPERLSRHFNDAPIFTVEGRAYPVTLRYQPESEEAETEDAVADAIDQLWKGRPDGDVLVFLPGEREIHDLSRSLAGRFPRAQVLPLYSRLPAAQQDRVFSTGGPPRIVLSTNVAETSVTVPGIRYVVDTGTARMSRWSTRLGIQQLHIEAVSQAAANQRAGRCGRVGPGTCVRLYAADEFASRPLFTDPEVLRANLAGVILQMATLGLGDVEEFPWLDSPDSRQVSEGYRLLQTLGALDDERALTKLGREIARLPLDPRVARIALAGRDTNCARESWVLAAALSVQDPHENPPESLPQARQKHAEWSHPRSDFLTLLQLWNRWQEWGENASNRQLRKLCKDHYVSYLRMEEWESVYRQIADLLGEREDRKAVVASTPEAIEKLYVPLHQALLAGLVDHLGLKLPEKAEYQGPRGRRFKIFPGSKLAKKAPQWLMCAAIVHTSQIFARTVAAIEPEWLTVVAPHLVKRVAQQPEWNIQRGEVSCTEHFSIFGMPLMKQLRHYGTIDPAGARSIFLLDALVRGEITNKPTFLQQNLKLADDVREKEARLRRPDLLADEPTLAAFYDQRLPADVFTVAALKRWLHTPGQNRANALRMREADVLRSGADADIASQFPDHLDLAGHRLRLSYAHDPGTDADGVSFHVPIALLYALPAERFDWLVPGLLPARIEGLIRTLPQPLRRHCVPAADYAMALANSLSPEAGELLPAICTRFHAMTGVSLSPGDFAPAKLDAHLQPRLVLEDERGRKLAEDKSLAALQGSQTGAARAALASSAVQDEASRRWVREKVLDWDFGDLPDSVQLPTRAQAYPALQVRDGHVALALLESREAAAKSHVQGVRALLLARLGDRMRDLARTAKAKLGLSQIGLALSPDALALSIAARAALRAWPLAQIRTQAAFQDALQHRGEFGRLAAAMLEQVCEWLNAAAELRKRMRALGTAWPEARADLAEQLDTMLAAGFVDAIPEAQWPRIATYLKAASIRLDRLPNKPQRDLELTAQIKPWISKLPRPLHPARWVLEEWRVALFAQELRAEGAPSATRVRDALTA</sequence>
<dbReference type="PROSITE" id="PS51192">
    <property type="entry name" value="HELICASE_ATP_BIND_1"/>
    <property type="match status" value="1"/>
</dbReference>
<dbReference type="SUPFAM" id="SSF52540">
    <property type="entry name" value="P-loop containing nucleoside triphosphate hydrolases"/>
    <property type="match status" value="1"/>
</dbReference>
<evidence type="ECO:0000256" key="4">
    <source>
        <dbReference type="ARBA" id="ARBA00022840"/>
    </source>
</evidence>
<accession>A0A4S3K6X1</accession>
<comment type="caution">
    <text evidence="7">The sequence shown here is derived from an EMBL/GenBank/DDBJ whole genome shotgun (WGS) entry which is preliminary data.</text>
</comment>
<evidence type="ECO:0000256" key="1">
    <source>
        <dbReference type="ARBA" id="ARBA00022741"/>
    </source>
</evidence>
<dbReference type="InterPro" id="IPR048333">
    <property type="entry name" value="HA2_WH"/>
</dbReference>
<dbReference type="PANTHER" id="PTHR18934:SF99">
    <property type="entry name" value="ATP-DEPENDENT RNA HELICASE DHX37-RELATED"/>
    <property type="match status" value="1"/>
</dbReference>
<name>A0A4S3K6X1_9GAMM</name>
<feature type="domain" description="Helicase ATP-binding" evidence="5">
    <location>
        <begin position="81"/>
        <end position="244"/>
    </location>
</feature>